<feature type="compositionally biased region" description="Basic and acidic residues" evidence="5">
    <location>
        <begin position="1802"/>
        <end position="1819"/>
    </location>
</feature>
<organism evidence="7 8">
    <name type="scientific">Cyclostephanos tholiformis</name>
    <dbReference type="NCBI Taxonomy" id="382380"/>
    <lineage>
        <taxon>Eukaryota</taxon>
        <taxon>Sar</taxon>
        <taxon>Stramenopiles</taxon>
        <taxon>Ochrophyta</taxon>
        <taxon>Bacillariophyta</taxon>
        <taxon>Coscinodiscophyceae</taxon>
        <taxon>Thalassiosirophycidae</taxon>
        <taxon>Stephanodiscales</taxon>
        <taxon>Stephanodiscaceae</taxon>
        <taxon>Cyclostephanos</taxon>
    </lineage>
</organism>
<evidence type="ECO:0000256" key="3">
    <source>
        <dbReference type="PROSITE-ProRule" id="PRU00283"/>
    </source>
</evidence>
<evidence type="ECO:0000259" key="6">
    <source>
        <dbReference type="PROSITE" id="PS50067"/>
    </source>
</evidence>
<keyword evidence="2 3" id="KW-0067">ATP-binding</keyword>
<keyword evidence="8" id="KW-1185">Reference proteome</keyword>
<keyword evidence="4" id="KW-0175">Coiled coil</keyword>
<evidence type="ECO:0000256" key="4">
    <source>
        <dbReference type="SAM" id="Coils"/>
    </source>
</evidence>
<feature type="coiled-coil region" evidence="4">
    <location>
        <begin position="451"/>
        <end position="478"/>
    </location>
</feature>
<dbReference type="CDD" id="cd00106">
    <property type="entry name" value="KISc"/>
    <property type="match status" value="1"/>
</dbReference>
<evidence type="ECO:0000256" key="1">
    <source>
        <dbReference type="ARBA" id="ARBA00022741"/>
    </source>
</evidence>
<feature type="domain" description="Kinesin motor" evidence="6">
    <location>
        <begin position="22"/>
        <end position="444"/>
    </location>
</feature>
<dbReference type="PRINTS" id="PR00380">
    <property type="entry name" value="KINESINHEAVY"/>
</dbReference>
<dbReference type="EMBL" id="JALLPB020000163">
    <property type="protein sequence ID" value="KAL3816158.1"/>
    <property type="molecule type" value="Genomic_DNA"/>
</dbReference>
<gene>
    <name evidence="7" type="ORF">ACHAXA_001645</name>
</gene>
<feature type="coiled-coil region" evidence="4">
    <location>
        <begin position="1510"/>
        <end position="1540"/>
    </location>
</feature>
<keyword evidence="1 3" id="KW-0547">Nucleotide-binding</keyword>
<dbReference type="Gene3D" id="3.40.850.10">
    <property type="entry name" value="Kinesin motor domain"/>
    <property type="match status" value="1"/>
</dbReference>
<evidence type="ECO:0000313" key="8">
    <source>
        <dbReference type="Proteomes" id="UP001530377"/>
    </source>
</evidence>
<feature type="compositionally biased region" description="Basic residues" evidence="5">
    <location>
        <begin position="1828"/>
        <end position="1837"/>
    </location>
</feature>
<feature type="coiled-coil region" evidence="4">
    <location>
        <begin position="1369"/>
        <end position="1399"/>
    </location>
</feature>
<dbReference type="PANTHER" id="PTHR47969:SF29">
    <property type="entry name" value="KINESIN-LIKE PROTEIN"/>
    <property type="match status" value="1"/>
</dbReference>
<comment type="similarity">
    <text evidence="3">Belongs to the TRAFAC class myosin-kinesin ATPase superfamily. Kinesin family.</text>
</comment>
<dbReference type="InterPro" id="IPR036961">
    <property type="entry name" value="Kinesin_motor_dom_sf"/>
</dbReference>
<feature type="region of interest" description="Disordered" evidence="5">
    <location>
        <begin position="102"/>
        <end position="122"/>
    </location>
</feature>
<proteinExistence type="inferred from homology"/>
<protein>
    <recommendedName>
        <fullName evidence="6">Kinesin motor domain-containing protein</fullName>
    </recommendedName>
</protein>
<feature type="coiled-coil region" evidence="4">
    <location>
        <begin position="698"/>
        <end position="788"/>
    </location>
</feature>
<feature type="binding site" evidence="3">
    <location>
        <begin position="164"/>
        <end position="171"/>
    </location>
    <ligand>
        <name>ATP</name>
        <dbReference type="ChEBI" id="CHEBI:30616"/>
    </ligand>
</feature>
<dbReference type="SMART" id="SM00129">
    <property type="entry name" value="KISc"/>
    <property type="match status" value="1"/>
</dbReference>
<dbReference type="PANTHER" id="PTHR47969">
    <property type="entry name" value="CHROMOSOME-ASSOCIATED KINESIN KIF4A-RELATED"/>
    <property type="match status" value="1"/>
</dbReference>
<dbReference type="GO" id="GO:0005524">
    <property type="term" value="F:ATP binding"/>
    <property type="evidence" value="ECO:0007669"/>
    <property type="project" value="UniProtKB-UniRule"/>
</dbReference>
<feature type="coiled-coil region" evidence="4">
    <location>
        <begin position="1029"/>
        <end position="1084"/>
    </location>
</feature>
<feature type="coiled-coil region" evidence="4">
    <location>
        <begin position="814"/>
        <end position="946"/>
    </location>
</feature>
<evidence type="ECO:0000256" key="5">
    <source>
        <dbReference type="SAM" id="MobiDB-lite"/>
    </source>
</evidence>
<dbReference type="PROSITE" id="PS00411">
    <property type="entry name" value="KINESIN_MOTOR_1"/>
    <property type="match status" value="1"/>
</dbReference>
<name>A0ABD3RVC7_9STRA</name>
<feature type="compositionally biased region" description="Basic residues" evidence="5">
    <location>
        <begin position="1859"/>
        <end position="1872"/>
    </location>
</feature>
<evidence type="ECO:0000256" key="2">
    <source>
        <dbReference type="ARBA" id="ARBA00022840"/>
    </source>
</evidence>
<dbReference type="InterPro" id="IPR027417">
    <property type="entry name" value="P-loop_NTPase"/>
</dbReference>
<comment type="caution">
    <text evidence="7">The sequence shown here is derived from an EMBL/GenBank/DDBJ whole genome shotgun (WGS) entry which is preliminary data.</text>
</comment>
<keyword evidence="3" id="KW-0505">Motor protein</keyword>
<dbReference type="Pfam" id="PF00225">
    <property type="entry name" value="Kinesin"/>
    <property type="match status" value="1"/>
</dbReference>
<accession>A0ABD3RVC7</accession>
<reference evidence="7 8" key="1">
    <citation type="submission" date="2024-10" db="EMBL/GenBank/DDBJ databases">
        <title>Updated reference genomes for cyclostephanoid diatoms.</title>
        <authorList>
            <person name="Roberts W.R."/>
            <person name="Alverson A.J."/>
        </authorList>
    </citation>
    <scope>NUCLEOTIDE SEQUENCE [LARGE SCALE GENOMIC DNA]</scope>
    <source>
        <strain evidence="7 8">AJA228-03</strain>
    </source>
</reference>
<sequence>MSSFDASSIASSSSSSAAHPANIRVLVRVRPLNENESRIGRGGGVGKDGIIEIDDSDMKSTIDFGCGGLAGGSSPEGVGGGGGGSRGRVVVVDQVGGGVGGGYGSGCDGGTNPVPAAQQQQQQRSFTYDAVYGPSSSQGQIFDAVKGIIDAVCDGYNGTIVAYGQTGSGKTHTIFGGGNDDDDAGLVQRALTSIFDKISGGTAAVATDRGTAPAATGGGCRTTTKASFFEIYNERVYDLLSLNNDGPSMEDDRGLPVREDNVKGVYVEGLYEWEVNNTNDAMQALRMGMANRSVASTNMNRASSRSHAIFVLSVRSVTSDGNSGGIARVRHSKFTLVDLAGSERQKTTATDGERLKEASMINGSLLVLGKVINSLVDRERGGRGRGPNRQQQHVQFRDSKLTFLLRDSFGGNSKTCLVATVSPSVSSLSETISTLTFAQRAKLITNTAVLNENTSGSVSALQAEIVRLRAELERQRDDGPIIIAQPQNDGGDRLAGVVDDQGLLASSSAAKPALVVDVVAVNALRDQNAKLNKKVKVLGDVMNRREVQVGLLKRKLQQETLIRKCKERRITYYQSNKCGISGMDEEIQALREEVVILRDQLNATPSESIEWMIKYKETKARVEELENGAIDTFESDEKFELQASLVSLLNERDALQQKVQSMSDERNLEIDNIIKDVNMLEDSNVMLQSRLDEKEFIINSNVENMRMHEAQIDALREEVTAKVTSLESMQIDLLTEKRKTAELQETVESIKIEAEKANIALFEQQTKLTAAEEEIAKMVERHNESTIELNKKLGEMQDEVAGAMNENGLLVDKLKQASSDLRYAKNQLETLEHVKNDALTQLELYKGKSDSDSESFKLQEENLRAEIKTLEATVESLLAETSHGAANLESLAASNTVLLDEVETLKLERDALQRRVASLDKLHDHAAMLEDEVAFFRIEVERTEDRIQSNEADHDRTIRLQQHVFDAQTAAHIDELALRDESIDLLSREKFDMQEKLAKVTRQLSQVTEASEEKIALVENYTSELLKKIACLEADAKTAYETIESLQKSEAQIAQQLEQRNDLEETLNAKITELQADLDAALSNTVSLSDQLKAATHSISLAEKVEATLKSEFCDLRERAASFHKIRDEVDTLEDEVEFASIAKSHVDAQLQFALYDLDRTGRLLNRRDDDLADQDEIIARILAEKEILHKDATHLSKQLESKDAELSLTIKVQAKLESELNASTSREEYLKATIEALKEEKASGEALMTEKIDLLEKENSALRYKHSDDVNTLEDEVEFASIAKSHVDAQLQFALYDLDRTGRLLNRRDDDLADQDEIIARILAEKEILHKDATHLSKQLESKDAELSLTIKVQAKLESELNASTSREEYLKATIEALKEEKASAEALMTEKIDLLEKENSALRHKHSNDVNTLEDEVEFASIAKSHVDAQLQFALYDLDRTGRLLNRRDDDLADQDEIIARILAEKEILHKDATHLSKQLESKDTELSSTVKVQAKLESELNASTSREEYLKATIEALKEEKASAEALMTEKIDLLEKENIALRHKHSNDVNTLEDEVEFASIAKSHVDAQLQFALYDLDRTGRLLNRRDDDLADQDEIIARILAEKEILHKDATHLSKQLESKDAELSLTIKVQAKLESELNASTSREEYLKATIEALKEEKASGETLMTEKIDLLEKENIAFREQSNINPPPAPSSSVYNLSWESTPIKVVDEGLRDTTFGADDTFDESMFLPNVDCDAVIPQTADNSSPINPPPKEEKVFSSPRSIEMSAQKAQTPAVDDEADIPQTADSSTPLKTLSKEERVLSSPRNIEKSAKKAQTPAKRLTRAMKNKLRTPLGKSAIQNTPLSTSMSTRKFTRTSSRKNHTKI</sequence>
<dbReference type="InterPro" id="IPR019821">
    <property type="entry name" value="Kinesin_motor_CS"/>
</dbReference>
<evidence type="ECO:0000313" key="7">
    <source>
        <dbReference type="EMBL" id="KAL3816158.1"/>
    </source>
</evidence>
<dbReference type="SUPFAM" id="SSF57997">
    <property type="entry name" value="Tropomyosin"/>
    <property type="match status" value="1"/>
</dbReference>
<dbReference type="PROSITE" id="PS50067">
    <property type="entry name" value="KINESIN_MOTOR_2"/>
    <property type="match status" value="1"/>
</dbReference>
<dbReference type="InterPro" id="IPR001752">
    <property type="entry name" value="Kinesin_motor_dom"/>
</dbReference>
<feature type="coiled-coil region" evidence="4">
    <location>
        <begin position="638"/>
        <end position="665"/>
    </location>
</feature>
<dbReference type="InterPro" id="IPR027640">
    <property type="entry name" value="Kinesin-like_fam"/>
</dbReference>
<feature type="compositionally biased region" description="Polar residues" evidence="5">
    <location>
        <begin position="1845"/>
        <end position="1858"/>
    </location>
</feature>
<dbReference type="Proteomes" id="UP001530377">
    <property type="component" value="Unassembled WGS sequence"/>
</dbReference>
<feature type="region of interest" description="Disordered" evidence="5">
    <location>
        <begin position="1745"/>
        <end position="1872"/>
    </location>
</feature>
<dbReference type="SUPFAM" id="SSF52540">
    <property type="entry name" value="P-loop containing nucleoside triphosphate hydrolases"/>
    <property type="match status" value="1"/>
</dbReference>
<dbReference type="GO" id="GO:0003774">
    <property type="term" value="F:cytoskeletal motor activity"/>
    <property type="evidence" value="ECO:0007669"/>
    <property type="project" value="UniProtKB-UniRule"/>
</dbReference>